<dbReference type="InterPro" id="IPR011009">
    <property type="entry name" value="Kinase-like_dom_sf"/>
</dbReference>
<keyword evidence="3" id="KW-1185">Reference proteome</keyword>
<dbReference type="Gene3D" id="3.30.200.20">
    <property type="entry name" value="Phosphorylase Kinase, domain 1"/>
    <property type="match status" value="1"/>
</dbReference>
<gene>
    <name evidence="2" type="ORF">GG681_04240</name>
</gene>
<dbReference type="SUPFAM" id="SSF56112">
    <property type="entry name" value="Protein kinase-like (PK-like)"/>
    <property type="match status" value="1"/>
</dbReference>
<evidence type="ECO:0000313" key="3">
    <source>
        <dbReference type="Proteomes" id="UP000436694"/>
    </source>
</evidence>
<reference evidence="2 3" key="1">
    <citation type="submission" date="2019-10" db="EMBL/GenBank/DDBJ databases">
        <title>Epibacterium sp. nov., isolated from seawater.</title>
        <authorList>
            <person name="Zhang X."/>
            <person name="Li N."/>
        </authorList>
    </citation>
    <scope>NUCLEOTIDE SEQUENCE [LARGE SCALE GENOMIC DNA]</scope>
    <source>
        <strain evidence="2 3">SM1969</strain>
    </source>
</reference>
<keyword evidence="2" id="KW-0808">Transferase</keyword>
<organism evidence="2 3">
    <name type="scientific">Tritonibacter aquimaris</name>
    <dbReference type="NCBI Taxonomy" id="2663379"/>
    <lineage>
        <taxon>Bacteria</taxon>
        <taxon>Pseudomonadati</taxon>
        <taxon>Pseudomonadota</taxon>
        <taxon>Alphaproteobacteria</taxon>
        <taxon>Rhodobacterales</taxon>
        <taxon>Paracoccaceae</taxon>
        <taxon>Tritonibacter</taxon>
    </lineage>
</organism>
<protein>
    <submittedName>
        <fullName evidence="2">Phosphotransferase</fullName>
    </submittedName>
</protein>
<name>A0A844AQJ9_9RHOB</name>
<proteinExistence type="predicted"/>
<dbReference type="AlphaFoldDB" id="A0A844AQJ9"/>
<feature type="domain" description="Aminoglycoside phosphotransferase" evidence="1">
    <location>
        <begin position="26"/>
        <end position="246"/>
    </location>
</feature>
<dbReference type="Pfam" id="PF01636">
    <property type="entry name" value="APH"/>
    <property type="match status" value="1"/>
</dbReference>
<sequence>MTTRDTLKQSFLNTTQWAYARTSSMTGDASNRRYDRLTLGQDTAILMDAAPERGENVRPFIAIDEYLRQQGFSAPEIYAQDCANGFLLIEDLGNARFKEHVAAHPEDENRLYRAAVDVLLHLHQCPVPEVPPYDTAKMIGVCAPVFEIYCAKTRGGIAPADRQRLEQALAHLLDQHAASPKVLVQRDYHAENLLWLPDRDGVARVGLLDFQDAMIGHPAYDLMSLLQDARRDVPETLEQEMLSYYIKNSDIDAEAFENAYWTLGFQRNFRIIGGFARLSAERGKPAYLDFMPRVWGYLERVLKQPLFAEFAPMFYQLIPAPTETARKTLLP</sequence>
<dbReference type="RefSeq" id="WP_153545441.1">
    <property type="nucleotide sequence ID" value="NZ_WIXK01000002.1"/>
</dbReference>
<dbReference type="InterPro" id="IPR002575">
    <property type="entry name" value="Aminoglycoside_PTrfase"/>
</dbReference>
<dbReference type="Proteomes" id="UP000436694">
    <property type="component" value="Unassembled WGS sequence"/>
</dbReference>
<evidence type="ECO:0000259" key="1">
    <source>
        <dbReference type="Pfam" id="PF01636"/>
    </source>
</evidence>
<comment type="caution">
    <text evidence="2">The sequence shown here is derived from an EMBL/GenBank/DDBJ whole genome shotgun (WGS) entry which is preliminary data.</text>
</comment>
<evidence type="ECO:0000313" key="2">
    <source>
        <dbReference type="EMBL" id="MQY41837.1"/>
    </source>
</evidence>
<dbReference type="Gene3D" id="3.90.1200.10">
    <property type="match status" value="1"/>
</dbReference>
<accession>A0A844AQJ9</accession>
<dbReference type="GO" id="GO:0016740">
    <property type="term" value="F:transferase activity"/>
    <property type="evidence" value="ECO:0007669"/>
    <property type="project" value="UniProtKB-KW"/>
</dbReference>
<dbReference type="EMBL" id="WIXK01000002">
    <property type="protein sequence ID" value="MQY41837.1"/>
    <property type="molecule type" value="Genomic_DNA"/>
</dbReference>